<sequence length="315" mass="34552">MLKIIQKGRLAMEKVLVTGGGGFIGNHLVSRLLSLGKEVVVLDRCIHKPAFCDVAGAKLIEADVMSSKLLRKILEDIDTCFHLAALASVASCAQDWRYAHENNVLAFNALLDNLVELSHCVKLVYASTSAVYGDNQDLPLSESASPRPTSMYGVTKLCNEVYARVMNINFNLPSIGLRLFNVYGPGQRISNSESGVITLFKEALSEQRPLMVYGDGSQTRDFIYIDDVVDALIAAAITPREHTGIYNICSQKSISILELAETLMTLSKTKQPIVYEQARSGDIYHSLGNAELAKKKLHFQASTALEEGLKKLLLC</sequence>
<dbReference type="InterPro" id="IPR036291">
    <property type="entry name" value="NAD(P)-bd_dom_sf"/>
</dbReference>
<protein>
    <submittedName>
        <fullName evidence="4">NAD-dependent epimerase/dehydratase family protein</fullName>
    </submittedName>
</protein>
<evidence type="ECO:0000256" key="1">
    <source>
        <dbReference type="ARBA" id="ARBA00005125"/>
    </source>
</evidence>
<evidence type="ECO:0000256" key="2">
    <source>
        <dbReference type="ARBA" id="ARBA00007637"/>
    </source>
</evidence>
<dbReference type="PRINTS" id="PR01713">
    <property type="entry name" value="NUCEPIMERASE"/>
</dbReference>
<dbReference type="Gene3D" id="3.90.25.10">
    <property type="entry name" value="UDP-galactose 4-epimerase, domain 1"/>
    <property type="match status" value="1"/>
</dbReference>
<dbReference type="SUPFAM" id="SSF51735">
    <property type="entry name" value="NAD(P)-binding Rossmann-fold domains"/>
    <property type="match status" value="1"/>
</dbReference>
<proteinExistence type="inferred from homology"/>
<dbReference type="EMBL" id="CP038254">
    <property type="protein sequence ID" value="QBR83791.1"/>
    <property type="molecule type" value="Genomic_DNA"/>
</dbReference>
<feature type="domain" description="NAD-dependent epimerase/dehydratase" evidence="3">
    <location>
        <begin position="15"/>
        <end position="249"/>
    </location>
</feature>
<dbReference type="AlphaFoldDB" id="A0AAX1EFA7"/>
<dbReference type="Pfam" id="PF01370">
    <property type="entry name" value="Epimerase"/>
    <property type="match status" value="1"/>
</dbReference>
<comment type="pathway">
    <text evidence="1">Bacterial outer membrane biogenesis; LPS O-antigen biosynthesis.</text>
</comment>
<accession>A0AAX1EFA7</accession>
<dbReference type="Proteomes" id="UP000295517">
    <property type="component" value="Chromosome"/>
</dbReference>
<evidence type="ECO:0000259" key="3">
    <source>
        <dbReference type="Pfam" id="PF01370"/>
    </source>
</evidence>
<evidence type="ECO:0000313" key="5">
    <source>
        <dbReference type="Proteomes" id="UP000295517"/>
    </source>
</evidence>
<reference evidence="4 5" key="1">
    <citation type="submission" date="2019-03" db="EMBL/GenBank/DDBJ databases">
        <title>Diverse conjugative elements silence natural transformation in Legionella species.</title>
        <authorList>
            <person name="Durieux I."/>
            <person name="Ginevra C."/>
            <person name="Attaiech L."/>
            <person name="Picq K."/>
            <person name="Juan P.A."/>
            <person name="Jarraud S."/>
            <person name="Charpentier X."/>
        </authorList>
    </citation>
    <scope>NUCLEOTIDE SEQUENCE [LARGE SCALE GENOMIC DNA]</scope>
    <source>
        <strain evidence="4 5">HL-0427-4011</strain>
    </source>
</reference>
<dbReference type="RefSeq" id="WP_135060120.1">
    <property type="nucleotide sequence ID" value="NZ_CP038254.1"/>
</dbReference>
<dbReference type="PANTHER" id="PTHR43000">
    <property type="entry name" value="DTDP-D-GLUCOSE 4,6-DEHYDRATASE-RELATED"/>
    <property type="match status" value="1"/>
</dbReference>
<dbReference type="Gene3D" id="3.40.50.720">
    <property type="entry name" value="NAD(P)-binding Rossmann-like Domain"/>
    <property type="match status" value="1"/>
</dbReference>
<dbReference type="InterPro" id="IPR001509">
    <property type="entry name" value="Epimerase_deHydtase"/>
</dbReference>
<organism evidence="4 5">
    <name type="scientific">Legionella israelensis</name>
    <dbReference type="NCBI Taxonomy" id="454"/>
    <lineage>
        <taxon>Bacteria</taxon>
        <taxon>Pseudomonadati</taxon>
        <taxon>Pseudomonadota</taxon>
        <taxon>Gammaproteobacteria</taxon>
        <taxon>Legionellales</taxon>
        <taxon>Legionellaceae</taxon>
        <taxon>Legionella</taxon>
    </lineage>
</organism>
<gene>
    <name evidence="4" type="ORF">E3983_05155</name>
</gene>
<evidence type="ECO:0000313" key="4">
    <source>
        <dbReference type="EMBL" id="QBR83791.1"/>
    </source>
</evidence>
<comment type="similarity">
    <text evidence="2">Belongs to the NAD(P)-dependent epimerase/dehydratase family.</text>
</comment>
<name>A0AAX1EFA7_9GAMM</name>